<dbReference type="Gene3D" id="3.40.50.150">
    <property type="entry name" value="Vaccinia Virus protein VP39"/>
    <property type="match status" value="1"/>
</dbReference>
<dbReference type="GO" id="GO:0008168">
    <property type="term" value="F:methyltransferase activity"/>
    <property type="evidence" value="ECO:0007669"/>
    <property type="project" value="UniProtKB-KW"/>
</dbReference>
<reference evidence="3 4" key="1">
    <citation type="journal article" date="2019" name="Nat. Ecol. Evol.">
        <title>Megaphylogeny resolves global patterns of mushroom evolution.</title>
        <authorList>
            <person name="Varga T."/>
            <person name="Krizsan K."/>
            <person name="Foldi C."/>
            <person name="Dima B."/>
            <person name="Sanchez-Garcia M."/>
            <person name="Sanchez-Ramirez S."/>
            <person name="Szollosi G.J."/>
            <person name="Szarkandi J.G."/>
            <person name="Papp V."/>
            <person name="Albert L."/>
            <person name="Andreopoulos W."/>
            <person name="Angelini C."/>
            <person name="Antonin V."/>
            <person name="Barry K.W."/>
            <person name="Bougher N.L."/>
            <person name="Buchanan P."/>
            <person name="Buyck B."/>
            <person name="Bense V."/>
            <person name="Catcheside P."/>
            <person name="Chovatia M."/>
            <person name="Cooper J."/>
            <person name="Damon W."/>
            <person name="Desjardin D."/>
            <person name="Finy P."/>
            <person name="Geml J."/>
            <person name="Haridas S."/>
            <person name="Hughes K."/>
            <person name="Justo A."/>
            <person name="Karasinski D."/>
            <person name="Kautmanova I."/>
            <person name="Kiss B."/>
            <person name="Kocsube S."/>
            <person name="Kotiranta H."/>
            <person name="LaButti K.M."/>
            <person name="Lechner B.E."/>
            <person name="Liimatainen K."/>
            <person name="Lipzen A."/>
            <person name="Lukacs Z."/>
            <person name="Mihaltcheva S."/>
            <person name="Morgado L.N."/>
            <person name="Niskanen T."/>
            <person name="Noordeloos M.E."/>
            <person name="Ohm R.A."/>
            <person name="Ortiz-Santana B."/>
            <person name="Ovrebo C."/>
            <person name="Racz N."/>
            <person name="Riley R."/>
            <person name="Savchenko A."/>
            <person name="Shiryaev A."/>
            <person name="Soop K."/>
            <person name="Spirin V."/>
            <person name="Szebenyi C."/>
            <person name="Tomsovsky M."/>
            <person name="Tulloss R.E."/>
            <person name="Uehling J."/>
            <person name="Grigoriev I.V."/>
            <person name="Vagvolgyi C."/>
            <person name="Papp T."/>
            <person name="Martin F.M."/>
            <person name="Miettinen O."/>
            <person name="Hibbett D.S."/>
            <person name="Nagy L.G."/>
        </authorList>
    </citation>
    <scope>NUCLEOTIDE SEQUENCE [LARGE SCALE GENOMIC DNA]</scope>
    <source>
        <strain evidence="3 4">FP101781</strain>
    </source>
</reference>
<dbReference type="AlphaFoldDB" id="A0A4Y7T836"/>
<keyword evidence="4" id="KW-1185">Reference proteome</keyword>
<dbReference type="Pfam" id="PF13489">
    <property type="entry name" value="Methyltransf_23"/>
    <property type="match status" value="1"/>
</dbReference>
<dbReference type="InterPro" id="IPR050602">
    <property type="entry name" value="Malonyl-ACP_OMT"/>
</dbReference>
<proteinExistence type="predicted"/>
<dbReference type="STRING" id="71717.A0A4Y7T836"/>
<sequence length="332" mass="36770">MSLSLRHPFRALRRHARHFAAVSSSSGPTNPYTVGPYQVFDRNAKRMQRDRAAAKAGGERSRTVDYVRDDIAEGMMERFMDIKRTFNTVLDLGSGPGHLSKLLESDKVKKAIMLDSSAKTLHRDPDSEFEVAVERIHGDEENLLQHIERNSQEAVLSCLSLHWVNDLPGVLVQIKESLKPDGLFLGAMFGGDTLFELRTSLQLAEAEREGGLSPHVSPMTDTRDISNLLGRAGFTLLTVDTNEVKVGYPSMWELLEDLQDMGESNAVIGRRSQISRNTLAAASAIYKELHGNDDGSIPATFQVIYMIGWKPAASQPKPLERGSGKVNLKEVL</sequence>
<keyword evidence="1 3" id="KW-0489">Methyltransferase</keyword>
<dbReference type="SUPFAM" id="SSF53335">
    <property type="entry name" value="S-adenosyl-L-methionine-dependent methyltransferases"/>
    <property type="match status" value="1"/>
</dbReference>
<protein>
    <submittedName>
        <fullName evidence="3">S-adenosyl-L-methionine-dependent methyltransferase</fullName>
    </submittedName>
</protein>
<dbReference type="GO" id="GO:0032981">
    <property type="term" value="P:mitochondrial respiratory chain complex I assembly"/>
    <property type="evidence" value="ECO:0007669"/>
    <property type="project" value="TreeGrafter"/>
</dbReference>
<keyword evidence="2 3" id="KW-0808">Transferase</keyword>
<dbReference type="Proteomes" id="UP000298030">
    <property type="component" value="Unassembled WGS sequence"/>
</dbReference>
<dbReference type="CDD" id="cd02440">
    <property type="entry name" value="AdoMet_MTases"/>
    <property type="match status" value="1"/>
</dbReference>
<dbReference type="InterPro" id="IPR029063">
    <property type="entry name" value="SAM-dependent_MTases_sf"/>
</dbReference>
<dbReference type="PANTHER" id="PTHR13090:SF1">
    <property type="entry name" value="ARGININE-HYDROXYLASE NDUFAF5, MITOCHONDRIAL"/>
    <property type="match status" value="1"/>
</dbReference>
<gene>
    <name evidence="3" type="ORF">FA13DRAFT_1733936</name>
</gene>
<dbReference type="GO" id="GO:0005739">
    <property type="term" value="C:mitochondrion"/>
    <property type="evidence" value="ECO:0007669"/>
    <property type="project" value="TreeGrafter"/>
</dbReference>
<evidence type="ECO:0000313" key="4">
    <source>
        <dbReference type="Proteomes" id="UP000298030"/>
    </source>
</evidence>
<evidence type="ECO:0000256" key="2">
    <source>
        <dbReference type="ARBA" id="ARBA00022679"/>
    </source>
</evidence>
<dbReference type="OrthoDB" id="16816at2759"/>
<comment type="caution">
    <text evidence="3">The sequence shown here is derived from an EMBL/GenBank/DDBJ whole genome shotgun (WGS) entry which is preliminary data.</text>
</comment>
<evidence type="ECO:0000256" key="1">
    <source>
        <dbReference type="ARBA" id="ARBA00022603"/>
    </source>
</evidence>
<evidence type="ECO:0000313" key="3">
    <source>
        <dbReference type="EMBL" id="TEB30118.1"/>
    </source>
</evidence>
<dbReference type="GO" id="GO:0032259">
    <property type="term" value="P:methylation"/>
    <property type="evidence" value="ECO:0007669"/>
    <property type="project" value="UniProtKB-KW"/>
</dbReference>
<name>A0A4Y7T836_COPMI</name>
<organism evidence="3 4">
    <name type="scientific">Coprinellus micaceus</name>
    <name type="common">Glistening ink-cap mushroom</name>
    <name type="synonym">Coprinus micaceus</name>
    <dbReference type="NCBI Taxonomy" id="71717"/>
    <lineage>
        <taxon>Eukaryota</taxon>
        <taxon>Fungi</taxon>
        <taxon>Dikarya</taxon>
        <taxon>Basidiomycota</taxon>
        <taxon>Agaricomycotina</taxon>
        <taxon>Agaricomycetes</taxon>
        <taxon>Agaricomycetidae</taxon>
        <taxon>Agaricales</taxon>
        <taxon>Agaricineae</taxon>
        <taxon>Psathyrellaceae</taxon>
        <taxon>Coprinellus</taxon>
    </lineage>
</organism>
<accession>A0A4Y7T836</accession>
<dbReference type="PANTHER" id="PTHR13090">
    <property type="entry name" value="ARGININE-HYDROXYLASE NDUFAF5, MITOCHONDRIAL"/>
    <property type="match status" value="1"/>
</dbReference>
<dbReference type="EMBL" id="QPFP01000024">
    <property type="protein sequence ID" value="TEB30118.1"/>
    <property type="molecule type" value="Genomic_DNA"/>
</dbReference>